<dbReference type="PIRSF" id="PIRSF029218">
    <property type="entry name" value="ParE"/>
    <property type="match status" value="1"/>
</dbReference>
<comment type="similarity">
    <text evidence="2">Belongs to the RelE toxin family.</text>
</comment>
<organism evidence="3 4">
    <name type="scientific">Pontivivens nitratireducens</name>
    <dbReference type="NCBI Taxonomy" id="2758038"/>
    <lineage>
        <taxon>Bacteria</taxon>
        <taxon>Pseudomonadati</taxon>
        <taxon>Pseudomonadota</taxon>
        <taxon>Alphaproteobacteria</taxon>
        <taxon>Rhodobacterales</taxon>
        <taxon>Paracoccaceae</taxon>
        <taxon>Pontivivens</taxon>
    </lineage>
</organism>
<protein>
    <recommendedName>
        <fullName evidence="2">Toxin</fullName>
    </recommendedName>
</protein>
<dbReference type="Pfam" id="PF05016">
    <property type="entry name" value="ParE_toxin"/>
    <property type="match status" value="1"/>
</dbReference>
<proteinExistence type="inferred from homology"/>
<dbReference type="EMBL" id="CP049812">
    <property type="protein sequence ID" value="QIK42170.1"/>
    <property type="molecule type" value="Genomic_DNA"/>
</dbReference>
<evidence type="ECO:0000313" key="4">
    <source>
        <dbReference type="Proteomes" id="UP000500791"/>
    </source>
</evidence>
<evidence type="ECO:0000256" key="2">
    <source>
        <dbReference type="PIRNR" id="PIRNR029218"/>
    </source>
</evidence>
<dbReference type="Proteomes" id="UP000500791">
    <property type="component" value="Plasmid unnamed1"/>
</dbReference>
<gene>
    <name evidence="3" type="ORF">G8E03_15035</name>
</gene>
<accession>A0A6G7VQH2</accession>
<sequence>MANSYDLSKKAKDDLRGIWDYSEDRWGEQQADVYYRDIFKTIERLVSGELKGRKADVRAGYLKYPVGRHFLYFTKVEGRINIVRVLHQRMEVTRHL</sequence>
<geneLocation type="plasmid" evidence="3 4">
    <name>unnamed1</name>
</geneLocation>
<dbReference type="InterPro" id="IPR035093">
    <property type="entry name" value="RelE/ParE_toxin_dom_sf"/>
</dbReference>
<evidence type="ECO:0000313" key="3">
    <source>
        <dbReference type="EMBL" id="QIK42170.1"/>
    </source>
</evidence>
<dbReference type="Gene3D" id="3.30.2310.20">
    <property type="entry name" value="RelE-like"/>
    <property type="match status" value="1"/>
</dbReference>
<evidence type="ECO:0000256" key="1">
    <source>
        <dbReference type="ARBA" id="ARBA00022649"/>
    </source>
</evidence>
<dbReference type="InterPro" id="IPR028344">
    <property type="entry name" value="ParE1/4"/>
</dbReference>
<name>A0A6G7VQH2_9RHOB</name>
<keyword evidence="3" id="KW-0614">Plasmid</keyword>
<dbReference type="AlphaFoldDB" id="A0A6G7VQH2"/>
<reference evidence="3 4" key="1">
    <citation type="submission" date="2020-03" db="EMBL/GenBank/DDBJ databases">
        <title>Complete genome sequence of Monaibacterium sp. ALG8 with diverse plasmids.</title>
        <authorList>
            <person name="Sun C."/>
        </authorList>
    </citation>
    <scope>NUCLEOTIDE SEQUENCE [LARGE SCALE GENOMIC DNA]</scope>
    <source>
        <strain evidence="3 4">ALG8</strain>
        <plasmid evidence="3 4">unnamed1</plasmid>
    </source>
</reference>
<dbReference type="KEGG" id="mon:G8E03_15035"/>
<dbReference type="RefSeq" id="WP_166194415.1">
    <property type="nucleotide sequence ID" value="NZ_CP049812.1"/>
</dbReference>
<dbReference type="InterPro" id="IPR007712">
    <property type="entry name" value="RelE/ParE_toxin"/>
</dbReference>
<keyword evidence="4" id="KW-1185">Reference proteome</keyword>
<keyword evidence="1" id="KW-1277">Toxin-antitoxin system</keyword>